<gene>
    <name evidence="1" type="ORF">J34TS1_05080</name>
</gene>
<dbReference type="EMBL" id="BORT01000002">
    <property type="protein sequence ID" value="GIO45743.1"/>
    <property type="molecule type" value="Genomic_DNA"/>
</dbReference>
<accession>A0A919Y9N8</accession>
<proteinExistence type="predicted"/>
<protein>
    <submittedName>
        <fullName evidence="1">Uncharacterized protein</fullName>
    </submittedName>
</protein>
<dbReference type="AlphaFoldDB" id="A0A919Y9N8"/>
<keyword evidence="2" id="KW-1185">Reference proteome</keyword>
<dbReference type="Proteomes" id="UP000682811">
    <property type="component" value="Unassembled WGS sequence"/>
</dbReference>
<evidence type="ECO:0000313" key="2">
    <source>
        <dbReference type="Proteomes" id="UP000682811"/>
    </source>
</evidence>
<dbReference type="RefSeq" id="WP_212976906.1">
    <property type="nucleotide sequence ID" value="NZ_AP025343.1"/>
</dbReference>
<evidence type="ECO:0000313" key="1">
    <source>
        <dbReference type="EMBL" id="GIO45743.1"/>
    </source>
</evidence>
<comment type="caution">
    <text evidence="1">The sequence shown here is derived from an EMBL/GenBank/DDBJ whole genome shotgun (WGS) entry which is preliminary data.</text>
</comment>
<name>A0A919Y9N8_9BACL</name>
<organism evidence="1 2">
    <name type="scientific">Paenibacillus azoreducens</name>
    <dbReference type="NCBI Taxonomy" id="116718"/>
    <lineage>
        <taxon>Bacteria</taxon>
        <taxon>Bacillati</taxon>
        <taxon>Bacillota</taxon>
        <taxon>Bacilli</taxon>
        <taxon>Bacillales</taxon>
        <taxon>Paenibacillaceae</taxon>
        <taxon>Paenibacillus</taxon>
    </lineage>
</organism>
<sequence>MKLGDIFLNSRGRSLSDYGYKPDPGGTELTASGKIAFYHYTREDRVEQILSANGGLFAGRPVDVCPNPPEEFTGSFLAEGFLEPLPLWLTCSPYFGDLGIEMVKKYIGNVLLRIEVPYNYKGLFIADYAHVLEGKHLNERGSTPLNLGYDCSTGREVTQAYVNSYVSANQYKNNYIAPVMQAIRKGQGIVIPVEYITLATEQPLC</sequence>
<reference evidence="1 2" key="1">
    <citation type="submission" date="2021-03" db="EMBL/GenBank/DDBJ databases">
        <title>Antimicrobial resistance genes in bacteria isolated from Japanese honey, and their potential for conferring macrolide and lincosamide resistance in the American foulbrood pathogen Paenibacillus larvae.</title>
        <authorList>
            <person name="Okamoto M."/>
            <person name="Kumagai M."/>
            <person name="Kanamori H."/>
            <person name="Takamatsu D."/>
        </authorList>
    </citation>
    <scope>NUCLEOTIDE SEQUENCE [LARGE SCALE GENOMIC DNA]</scope>
    <source>
        <strain evidence="1 2">J34TS1</strain>
    </source>
</reference>